<dbReference type="EMBL" id="CADCWG010000302">
    <property type="protein sequence ID" value="CAA9575773.1"/>
    <property type="molecule type" value="Genomic_DNA"/>
</dbReference>
<proteinExistence type="predicted"/>
<dbReference type="EC" id="2.4.1.-" evidence="2"/>
<keyword evidence="2" id="KW-0808">Transferase</keyword>
<feature type="compositionally biased region" description="Basic and acidic residues" evidence="1">
    <location>
        <begin position="89"/>
        <end position="99"/>
    </location>
</feature>
<dbReference type="AlphaFoldDB" id="A0A6J4VFJ7"/>
<evidence type="ECO:0000256" key="1">
    <source>
        <dbReference type="SAM" id="MobiDB-lite"/>
    </source>
</evidence>
<keyword evidence="2" id="KW-0328">Glycosyltransferase</keyword>
<feature type="compositionally biased region" description="Low complexity" evidence="1">
    <location>
        <begin position="13"/>
        <end position="45"/>
    </location>
</feature>
<accession>A0A6J4VFJ7</accession>
<evidence type="ECO:0000313" key="2">
    <source>
        <dbReference type="EMBL" id="CAA9575773.1"/>
    </source>
</evidence>
<feature type="region of interest" description="Disordered" evidence="1">
    <location>
        <begin position="1"/>
        <end position="99"/>
    </location>
</feature>
<organism evidence="2">
    <name type="scientific">uncultured Thermomicrobiales bacterium</name>
    <dbReference type="NCBI Taxonomy" id="1645740"/>
    <lineage>
        <taxon>Bacteria</taxon>
        <taxon>Pseudomonadati</taxon>
        <taxon>Thermomicrobiota</taxon>
        <taxon>Thermomicrobia</taxon>
        <taxon>Thermomicrobiales</taxon>
        <taxon>environmental samples</taxon>
    </lineage>
</organism>
<dbReference type="GO" id="GO:0016757">
    <property type="term" value="F:glycosyltransferase activity"/>
    <property type="evidence" value="ECO:0007669"/>
    <property type="project" value="UniProtKB-KW"/>
</dbReference>
<protein>
    <submittedName>
        <fullName evidence="2">Cyclic beta-1,2-glucan synthase</fullName>
        <ecNumber evidence="2">2.4.1.-</ecNumber>
    </submittedName>
</protein>
<feature type="compositionally biased region" description="Basic and acidic residues" evidence="1">
    <location>
        <begin position="53"/>
        <end position="80"/>
    </location>
</feature>
<sequence length="99" mass="10530">MTRHHPVVPIPQPAGGHTASGSGTSAAATAAPPREADPGVARPLPAGAPPAPDLRRRDLRRDLHGGQMRERSRQRGRPEHGVSALPRPDGADHRTGRRR</sequence>
<name>A0A6J4VFJ7_9BACT</name>
<gene>
    <name evidence="2" type="ORF">AVDCRST_MAG49-4156</name>
</gene>
<reference evidence="2" key="1">
    <citation type="submission" date="2020-02" db="EMBL/GenBank/DDBJ databases">
        <authorList>
            <person name="Meier V. D."/>
        </authorList>
    </citation>
    <scope>NUCLEOTIDE SEQUENCE</scope>
    <source>
        <strain evidence="2">AVDCRST_MAG49</strain>
    </source>
</reference>